<dbReference type="RefSeq" id="WP_382395851.1">
    <property type="nucleotide sequence ID" value="NZ_JBHTCQ010000003.1"/>
</dbReference>
<accession>A0ABW2QB03</accession>
<evidence type="ECO:0000259" key="1">
    <source>
        <dbReference type="PROSITE" id="PS51704"/>
    </source>
</evidence>
<evidence type="ECO:0000313" key="2">
    <source>
        <dbReference type="EMBL" id="MFC7406446.1"/>
    </source>
</evidence>
<comment type="caution">
    <text evidence="2">The sequence shown here is derived from an EMBL/GenBank/DDBJ whole genome shotgun (WGS) entry which is preliminary data.</text>
</comment>
<organism evidence="2 3">
    <name type="scientific">Georgenia alba</name>
    <dbReference type="NCBI Taxonomy" id="2233858"/>
    <lineage>
        <taxon>Bacteria</taxon>
        <taxon>Bacillati</taxon>
        <taxon>Actinomycetota</taxon>
        <taxon>Actinomycetes</taxon>
        <taxon>Micrococcales</taxon>
        <taxon>Bogoriellaceae</taxon>
        <taxon>Georgenia</taxon>
    </lineage>
</organism>
<dbReference type="InterPro" id="IPR030395">
    <property type="entry name" value="GP_PDE_dom"/>
</dbReference>
<feature type="domain" description="GP-PDE" evidence="1">
    <location>
        <begin position="7"/>
        <end position="242"/>
    </location>
</feature>
<dbReference type="Pfam" id="PF03009">
    <property type="entry name" value="GDPD"/>
    <property type="match status" value="1"/>
</dbReference>
<name>A0ABW2QB03_9MICO</name>
<dbReference type="Proteomes" id="UP001596455">
    <property type="component" value="Unassembled WGS sequence"/>
</dbReference>
<gene>
    <name evidence="2" type="ORF">ACFQQL_15110</name>
</gene>
<evidence type="ECO:0000313" key="3">
    <source>
        <dbReference type="Proteomes" id="UP001596455"/>
    </source>
</evidence>
<dbReference type="SUPFAM" id="SSF51695">
    <property type="entry name" value="PLC-like phosphodiesterases"/>
    <property type="match status" value="1"/>
</dbReference>
<protein>
    <submittedName>
        <fullName evidence="2">Glycerophosphodiester phosphodiesterase</fullName>
    </submittedName>
</protein>
<dbReference type="EMBL" id="JBHTCQ010000003">
    <property type="protein sequence ID" value="MFC7406446.1"/>
    <property type="molecule type" value="Genomic_DNA"/>
</dbReference>
<proteinExistence type="predicted"/>
<dbReference type="PANTHER" id="PTHR46211:SF1">
    <property type="entry name" value="GLYCEROPHOSPHODIESTER PHOSPHODIESTERASE, CYTOPLASMIC"/>
    <property type="match status" value="1"/>
</dbReference>
<keyword evidence="3" id="KW-1185">Reference proteome</keyword>
<dbReference type="Gene3D" id="3.20.20.190">
    <property type="entry name" value="Phosphatidylinositol (PI) phosphodiesterase"/>
    <property type="match status" value="1"/>
</dbReference>
<dbReference type="PANTHER" id="PTHR46211">
    <property type="entry name" value="GLYCEROPHOSPHORYL DIESTER PHOSPHODIESTERASE"/>
    <property type="match status" value="1"/>
</dbReference>
<reference evidence="3" key="1">
    <citation type="journal article" date="2019" name="Int. J. Syst. Evol. Microbiol.">
        <title>The Global Catalogue of Microorganisms (GCM) 10K type strain sequencing project: providing services to taxonomists for standard genome sequencing and annotation.</title>
        <authorList>
            <consortium name="The Broad Institute Genomics Platform"/>
            <consortium name="The Broad Institute Genome Sequencing Center for Infectious Disease"/>
            <person name="Wu L."/>
            <person name="Ma J."/>
        </authorList>
    </citation>
    <scope>NUCLEOTIDE SEQUENCE [LARGE SCALE GENOMIC DNA]</scope>
    <source>
        <strain evidence="3">JCM 1490</strain>
    </source>
</reference>
<dbReference type="PROSITE" id="PS51704">
    <property type="entry name" value="GP_PDE"/>
    <property type="match status" value="1"/>
</dbReference>
<sequence>MTAAAHPRVIAHRGNSAVAPENTVPAFVSAALAGADMIEIDVQVAGDGAGVVIHDDTVERTTDGSGLVADLDVDEVAHLDAGSWFEPAYAGTGVPLLGDVLDVLRRHPALELLLELKGTWPTEPARDLLGTLDGLTDRVVVQSASVETMALVRDLAPDVRRGLLIGRYDPGVLDVCEELGVMACNPHGRLLLEHPDLVETLHRRDIQLMVWTLNEAEHWAAAAAAGVDGIITDRPDRLLGWLDARQPGPSA</sequence>
<dbReference type="InterPro" id="IPR017946">
    <property type="entry name" value="PLC-like_Pdiesterase_TIM-brl"/>
</dbReference>